<organism evidence="1 2">
    <name type="scientific">Robiginitalea biformata (strain ATCC BAA-864 / DSM 15991 / KCTC 12146 / HTCC2501)</name>
    <dbReference type="NCBI Taxonomy" id="313596"/>
    <lineage>
        <taxon>Bacteria</taxon>
        <taxon>Pseudomonadati</taxon>
        <taxon>Bacteroidota</taxon>
        <taxon>Flavobacteriia</taxon>
        <taxon>Flavobacteriales</taxon>
        <taxon>Flavobacteriaceae</taxon>
        <taxon>Robiginitalea</taxon>
    </lineage>
</organism>
<dbReference type="RefSeq" id="WP_015755463.1">
    <property type="nucleotide sequence ID" value="NC_013222.1"/>
</dbReference>
<keyword evidence="2" id="KW-1185">Reference proteome</keyword>
<dbReference type="EMBL" id="CP001712">
    <property type="protein sequence ID" value="EAR14676.1"/>
    <property type="molecule type" value="Genomic_DNA"/>
</dbReference>
<sequence>MSKYTDACGDSAVNSSIVATGGIDKKGITGAYSELFWAADGFEFASPAALKDQANWDAGVAAGNLIYLGKGKFSDQSAEAQFFEDQALDIREETTAATKVIRSESVICACSHAEVKKMSGKTGRLFIRTKNGFVIGRSMDDGAIRGRALSQIFVGNRSVPTTETPVEYTAVDFTFSDNEGDEKNPAEVKVDFLFSEVDQVYSAVATVGNESTNGSTLTAELTITKDCGSEVLTGIVAGNMEAYDEDGNTLTIASLTYSSGVYTINITTALTLAYVRFTGIIDVASAGVLYYLDQVRISTT</sequence>
<gene>
    <name evidence="1" type="ordered locus">RB2501_01331</name>
</gene>
<name>A4CP59_ROBBH</name>
<dbReference type="AlphaFoldDB" id="A4CP59"/>
<evidence type="ECO:0000313" key="1">
    <source>
        <dbReference type="EMBL" id="EAR14676.1"/>
    </source>
</evidence>
<dbReference type="Proteomes" id="UP000009049">
    <property type="component" value="Chromosome"/>
</dbReference>
<accession>A4CP59</accession>
<dbReference type="STRING" id="313596.RB2501_01331"/>
<evidence type="ECO:0000313" key="2">
    <source>
        <dbReference type="Proteomes" id="UP000009049"/>
    </source>
</evidence>
<reference evidence="1 2" key="1">
    <citation type="journal article" date="2009" name="J. Bacteriol.">
        <title>Complete genome sequence of Robiginitalea biformata HTCC2501.</title>
        <authorList>
            <person name="Oh H.M."/>
            <person name="Giovannoni S.J."/>
            <person name="Lee K."/>
            <person name="Ferriera S."/>
            <person name="Johnson J."/>
            <person name="Cho J.C."/>
        </authorList>
    </citation>
    <scope>NUCLEOTIDE SEQUENCE [LARGE SCALE GENOMIC DNA]</scope>
    <source>
        <strain evidence="2">ATCC BAA-864 / HTCC2501 / KCTC 12146</strain>
    </source>
</reference>
<proteinExistence type="predicted"/>
<protein>
    <submittedName>
        <fullName evidence="1">Uncharacterized protein</fullName>
    </submittedName>
</protein>
<dbReference type="HOGENOM" id="CLU_927129_0_0_10"/>
<dbReference type="KEGG" id="rbi:RB2501_01331"/>